<keyword evidence="3 6" id="KW-0812">Transmembrane</keyword>
<proteinExistence type="predicted"/>
<evidence type="ECO:0000256" key="2">
    <source>
        <dbReference type="ARBA" id="ARBA00022475"/>
    </source>
</evidence>
<evidence type="ECO:0000256" key="1">
    <source>
        <dbReference type="ARBA" id="ARBA00004651"/>
    </source>
</evidence>
<dbReference type="Pfam" id="PF03706">
    <property type="entry name" value="LPG_synthase_TM"/>
    <property type="match status" value="1"/>
</dbReference>
<dbReference type="Proteomes" id="UP000319130">
    <property type="component" value="Unassembled WGS sequence"/>
</dbReference>
<reference evidence="7 8" key="1">
    <citation type="submission" date="2019-03" db="EMBL/GenBank/DDBJ databases">
        <title>Metabolic potential of uncultured bacteria and archaea associated with petroleum seepage in deep-sea sediments.</title>
        <authorList>
            <person name="Dong X."/>
            <person name="Hubert C."/>
        </authorList>
    </citation>
    <scope>NUCLEOTIDE SEQUENCE [LARGE SCALE GENOMIC DNA]</scope>
    <source>
        <strain evidence="7">E29_bin52</strain>
    </source>
</reference>
<keyword evidence="5 6" id="KW-0472">Membrane</keyword>
<dbReference type="InterPro" id="IPR022791">
    <property type="entry name" value="L-PG_synthase/AglD"/>
</dbReference>
<gene>
    <name evidence="7" type="ORF">E3J48_05995</name>
</gene>
<comment type="subcellular location">
    <subcellularLocation>
        <location evidence="1">Cell membrane</location>
        <topology evidence="1">Multi-pass membrane protein</topology>
    </subcellularLocation>
</comment>
<evidence type="ECO:0000256" key="6">
    <source>
        <dbReference type="SAM" id="Phobius"/>
    </source>
</evidence>
<organism evidence="7 8">
    <name type="scientific">Aerophobetes bacterium</name>
    <dbReference type="NCBI Taxonomy" id="2030807"/>
    <lineage>
        <taxon>Bacteria</taxon>
        <taxon>Candidatus Aerophobota</taxon>
    </lineage>
</organism>
<accession>A0A523W203</accession>
<dbReference type="PANTHER" id="PTHR39087:SF2">
    <property type="entry name" value="UPF0104 MEMBRANE PROTEIN MJ1595"/>
    <property type="match status" value="1"/>
</dbReference>
<keyword evidence="4 6" id="KW-1133">Transmembrane helix</keyword>
<protein>
    <submittedName>
        <fullName evidence="7">Flippase-like domain-containing protein</fullName>
    </submittedName>
</protein>
<dbReference type="EMBL" id="SOIZ01000268">
    <property type="protein sequence ID" value="TET61060.1"/>
    <property type="molecule type" value="Genomic_DNA"/>
</dbReference>
<evidence type="ECO:0000313" key="7">
    <source>
        <dbReference type="EMBL" id="TET61060.1"/>
    </source>
</evidence>
<feature type="transmembrane region" description="Helical" evidence="6">
    <location>
        <begin position="164"/>
        <end position="184"/>
    </location>
</feature>
<feature type="transmembrane region" description="Helical" evidence="6">
    <location>
        <begin position="52"/>
        <end position="77"/>
    </location>
</feature>
<feature type="transmembrane region" description="Helical" evidence="6">
    <location>
        <begin position="269"/>
        <end position="292"/>
    </location>
</feature>
<comment type="caution">
    <text evidence="7">The sequence shown here is derived from an EMBL/GenBank/DDBJ whole genome shotgun (WGS) entry which is preliminary data.</text>
</comment>
<dbReference type="AlphaFoldDB" id="A0A523W203"/>
<sequence>MLIGKERNIPGKRQLYKRVLQVLVIGIVFLFLARNLYQNWGKISTYDWKINYYWLIFSFGLMLVSSFLLALSWNLILRVLGGSLTHRKALKIFFLAELGKYIPGRVWSMVGKIYLCKQEGIPVGKTSACVVIQAVIQNVSGVLVFLFSLVFWTNTEWIGNFYPVFFLIPAGLVVLHPAIMIKGLNFTLKKLKKNPVELDLKYRDILGILLLWCGLWFLSGMVYYFLIISLHPLPLAYSPIMVGIYSISGVVAFLSFLTPSGLGVMEGMLAFLLSFYFPLYIATLIALLLRVWRIANDLICVAISSRL</sequence>
<feature type="transmembrane region" description="Helical" evidence="6">
    <location>
        <begin position="236"/>
        <end position="257"/>
    </location>
</feature>
<evidence type="ECO:0000256" key="3">
    <source>
        <dbReference type="ARBA" id="ARBA00022692"/>
    </source>
</evidence>
<keyword evidence="2" id="KW-1003">Cell membrane</keyword>
<name>A0A523W203_UNCAE</name>
<evidence type="ECO:0000256" key="5">
    <source>
        <dbReference type="ARBA" id="ARBA00023136"/>
    </source>
</evidence>
<evidence type="ECO:0000256" key="4">
    <source>
        <dbReference type="ARBA" id="ARBA00022989"/>
    </source>
</evidence>
<dbReference type="GO" id="GO:0005886">
    <property type="term" value="C:plasma membrane"/>
    <property type="evidence" value="ECO:0007669"/>
    <property type="project" value="UniProtKB-SubCell"/>
</dbReference>
<feature type="transmembrane region" description="Helical" evidence="6">
    <location>
        <begin position="20"/>
        <end position="37"/>
    </location>
</feature>
<evidence type="ECO:0000313" key="8">
    <source>
        <dbReference type="Proteomes" id="UP000319130"/>
    </source>
</evidence>
<feature type="transmembrane region" description="Helical" evidence="6">
    <location>
        <begin position="205"/>
        <end position="230"/>
    </location>
</feature>
<dbReference type="PANTHER" id="PTHR39087">
    <property type="entry name" value="UPF0104 MEMBRANE PROTEIN MJ1595"/>
    <property type="match status" value="1"/>
</dbReference>
<feature type="transmembrane region" description="Helical" evidence="6">
    <location>
        <begin position="128"/>
        <end position="152"/>
    </location>
</feature>